<comment type="subcellular location">
    <subcellularLocation>
        <location evidence="1">Cell membrane</location>
        <topology evidence="1">Multi-pass membrane protein</topology>
    </subcellularLocation>
</comment>
<keyword evidence="5 6" id="KW-0472">Membrane</keyword>
<name>A0A4Q7YBF9_9ACTN</name>
<evidence type="ECO:0000313" key="8">
    <source>
        <dbReference type="EMBL" id="RZU33924.1"/>
    </source>
</evidence>
<dbReference type="OrthoDB" id="5173081at2"/>
<dbReference type="GO" id="GO:0005886">
    <property type="term" value="C:plasma membrane"/>
    <property type="evidence" value="ECO:0007669"/>
    <property type="project" value="UniProtKB-SubCell"/>
</dbReference>
<organism evidence="8 9">
    <name type="scientific">Blastococcus saxobsidens</name>
    <dbReference type="NCBI Taxonomy" id="138336"/>
    <lineage>
        <taxon>Bacteria</taxon>
        <taxon>Bacillati</taxon>
        <taxon>Actinomycetota</taxon>
        <taxon>Actinomycetes</taxon>
        <taxon>Geodermatophilales</taxon>
        <taxon>Geodermatophilaceae</taxon>
        <taxon>Blastococcus</taxon>
    </lineage>
</organism>
<dbReference type="EMBL" id="SHKV01000001">
    <property type="protein sequence ID" value="RZU33924.1"/>
    <property type="molecule type" value="Genomic_DNA"/>
</dbReference>
<evidence type="ECO:0000256" key="2">
    <source>
        <dbReference type="ARBA" id="ARBA00022475"/>
    </source>
</evidence>
<accession>A0A4Q7YBF9</accession>
<dbReference type="InterPro" id="IPR003838">
    <property type="entry name" value="ABC3_permease_C"/>
</dbReference>
<feature type="transmembrane region" description="Helical" evidence="6">
    <location>
        <begin position="479"/>
        <end position="504"/>
    </location>
</feature>
<feature type="transmembrane region" description="Helical" evidence="6">
    <location>
        <begin position="813"/>
        <end position="838"/>
    </location>
</feature>
<feature type="transmembrane region" description="Helical" evidence="6">
    <location>
        <begin position="371"/>
        <end position="390"/>
    </location>
</feature>
<keyword evidence="4 6" id="KW-1133">Transmembrane helix</keyword>
<keyword evidence="2" id="KW-1003">Cell membrane</keyword>
<feature type="transmembrane region" description="Helical" evidence="6">
    <location>
        <begin position="444"/>
        <end position="467"/>
    </location>
</feature>
<feature type="transmembrane region" description="Helical" evidence="6">
    <location>
        <begin position="858"/>
        <end position="885"/>
    </location>
</feature>
<evidence type="ECO:0000256" key="6">
    <source>
        <dbReference type="SAM" id="Phobius"/>
    </source>
</evidence>
<evidence type="ECO:0000256" key="1">
    <source>
        <dbReference type="ARBA" id="ARBA00004651"/>
    </source>
</evidence>
<comment type="caution">
    <text evidence="8">The sequence shown here is derived from an EMBL/GenBank/DDBJ whole genome shotgun (WGS) entry which is preliminary data.</text>
</comment>
<evidence type="ECO:0000256" key="3">
    <source>
        <dbReference type="ARBA" id="ARBA00022692"/>
    </source>
</evidence>
<dbReference type="Proteomes" id="UP000292507">
    <property type="component" value="Unassembled WGS sequence"/>
</dbReference>
<reference evidence="8 9" key="1">
    <citation type="submission" date="2019-02" db="EMBL/GenBank/DDBJ databases">
        <title>Sequencing the genomes of 1000 actinobacteria strains.</title>
        <authorList>
            <person name="Klenk H.-P."/>
        </authorList>
    </citation>
    <scope>NUCLEOTIDE SEQUENCE [LARGE SCALE GENOMIC DNA]</scope>
    <source>
        <strain evidence="8 9">DSM 44509</strain>
    </source>
</reference>
<feature type="transmembrane region" description="Helical" evidence="6">
    <location>
        <begin position="531"/>
        <end position="551"/>
    </location>
</feature>
<evidence type="ECO:0000256" key="5">
    <source>
        <dbReference type="ARBA" id="ARBA00023136"/>
    </source>
</evidence>
<keyword evidence="9" id="KW-1185">Reference proteome</keyword>
<protein>
    <submittedName>
        <fullName evidence="8">Putative ABC transport system permease protein</fullName>
    </submittedName>
</protein>
<evidence type="ECO:0000313" key="9">
    <source>
        <dbReference type="Proteomes" id="UP000292507"/>
    </source>
</evidence>
<feature type="transmembrane region" description="Helical" evidence="6">
    <location>
        <begin position="770"/>
        <end position="792"/>
    </location>
</feature>
<evidence type="ECO:0000256" key="4">
    <source>
        <dbReference type="ARBA" id="ARBA00022989"/>
    </source>
</evidence>
<proteinExistence type="predicted"/>
<evidence type="ECO:0000259" key="7">
    <source>
        <dbReference type="Pfam" id="PF02687"/>
    </source>
</evidence>
<sequence length="902" mass="92693">MITIRAALRHLRLRLLPVPGQALGLVVLVAVLAAALVSAPLMVASAEQGAWEQERDRLSETVLGATLGTTTQARRQRTSDTRISRATELDEAVTEAARRARVDQDGLGLPETIGFLMDPILFTGPEGGGYAQLVFRTGSFEGLEIVAGQATDTGVLIPQRMAERSGLGPGDRLPVTPSMRPGGAELVVGGVYADLTTPLPETWQPHSFLFLPRLDERSGNLVHPPPAVLAPRDTAVATAAALEEHLFLEWFLPLDPGLPVAVARDAVGATQRMQAAIASPESAVSRLVDEEGYQTPVGRTALPTALETVDTTGTLLEPPVRAVGIGGGVAALVLVGAWAAQRMRRREDEQRSLVARGLSPARGAGQAAREAVLPVLLGLAAGGAIGWLLVQRLGPADTIPPGVLGRSLAVLAGGGIAAVAVVAVVTAVLVTRLDSIGSGQAAHVLARVPWLAITAVLAVVATVPLFTAEPAAEGGGIDVLTLVVPLLITVVVAGALTAALPRLATGPGGRLRRLPVGPFLAARRVLAGQGAARLVVVTTALSLGLVVYAGALGSSTDRTIATKAAVATGSDVVVPIGADTTGRELPPGAMVVGVEREATLLPGAARVNVLVVRPDAVAGVVRWDEGLADRPLDELMTALAGDGGQRVPVLVAGDVADGVVDGTDGELTLDFGYYSMPVQVVGRAEAFPGQSSSEPLVVAEWDAYLAAVEEAGRDPALVLAREVWSRGELVGVLDSLAATGYVPSAQDQPTTADAFTARPELTAQTWSLDYLRAVALAAGVLGLVGVTMHAVAQQRRRTVAGLLLRRMGMTDRAADVSAGLEIGLLAGLSALVAVVVALPASALVLRVLDPVPSLEPEAVFAVPWGSIAAVGAGVVLVTVIGSWLVGRTARRATGGQVMRDAT</sequence>
<feature type="transmembrane region" description="Helical" evidence="6">
    <location>
        <begin position="322"/>
        <end position="340"/>
    </location>
</feature>
<keyword evidence="3 6" id="KW-0812">Transmembrane</keyword>
<feature type="transmembrane region" description="Helical" evidence="6">
    <location>
        <begin position="410"/>
        <end position="432"/>
    </location>
</feature>
<feature type="domain" description="ABC3 transporter permease C-terminal" evidence="7">
    <location>
        <begin position="776"/>
        <end position="891"/>
    </location>
</feature>
<dbReference type="Pfam" id="PF02687">
    <property type="entry name" value="FtsX"/>
    <property type="match status" value="1"/>
</dbReference>
<dbReference type="RefSeq" id="WP_104528845.1">
    <property type="nucleotide sequence ID" value="NZ_POQT01000018.1"/>
</dbReference>
<gene>
    <name evidence="8" type="ORF">BKA19_3665</name>
</gene>
<dbReference type="AlphaFoldDB" id="A0A4Q7YBF9"/>